<dbReference type="InterPro" id="IPR050180">
    <property type="entry name" value="RNR_Ribonuclease"/>
</dbReference>
<accession>A0A6I8MCB3</accession>
<evidence type="ECO:0000256" key="7">
    <source>
        <dbReference type="ARBA" id="ARBA00022884"/>
    </source>
</evidence>
<keyword evidence="6 8" id="KW-0269">Exonuclease</keyword>
<evidence type="ECO:0000256" key="3">
    <source>
        <dbReference type="ARBA" id="ARBA00022490"/>
    </source>
</evidence>
<feature type="domain" description="Cold-shock" evidence="10">
    <location>
        <begin position="68"/>
        <end position="127"/>
    </location>
</feature>
<dbReference type="InterPro" id="IPR013223">
    <property type="entry name" value="RNase_B_OB_dom"/>
</dbReference>
<evidence type="ECO:0000256" key="8">
    <source>
        <dbReference type="HAMAP-Rule" id="MF_01895"/>
    </source>
</evidence>
<dbReference type="GO" id="GO:0008859">
    <property type="term" value="F:exoribonuclease II activity"/>
    <property type="evidence" value="ECO:0007669"/>
    <property type="project" value="UniProtKB-UniRule"/>
</dbReference>
<dbReference type="SMART" id="SM00955">
    <property type="entry name" value="RNB"/>
    <property type="match status" value="1"/>
</dbReference>
<evidence type="ECO:0000256" key="9">
    <source>
        <dbReference type="SAM" id="Coils"/>
    </source>
</evidence>
<comment type="similarity">
    <text evidence="8">Belongs to the RNR ribonuclease family. RNase R subfamily.</text>
</comment>
<dbReference type="InterPro" id="IPR022966">
    <property type="entry name" value="RNase_II/R_CS"/>
</dbReference>
<proteinExistence type="inferred from homology"/>
<dbReference type="InterPro" id="IPR001900">
    <property type="entry name" value="RNase_II/R"/>
</dbReference>
<dbReference type="InterPro" id="IPR040476">
    <property type="entry name" value="CSD2"/>
</dbReference>
<dbReference type="NCBIfam" id="TIGR00358">
    <property type="entry name" value="3_prime_RNase"/>
    <property type="match status" value="1"/>
</dbReference>
<reference evidence="12 13" key="1">
    <citation type="submission" date="2019-10" db="EMBL/GenBank/DDBJ databases">
        <authorList>
            <person name="Blom J."/>
        </authorList>
    </citation>
    <scope>NUCLEOTIDE SEQUENCE [LARGE SCALE GENOMIC DNA]</scope>
    <source>
        <strain evidence="12 13">ES3154-GLU</strain>
    </source>
</reference>
<feature type="domain" description="Cold-shock" evidence="10">
    <location>
        <begin position="5"/>
        <end position="60"/>
    </location>
</feature>
<dbReference type="GO" id="GO:0006402">
    <property type="term" value="P:mRNA catabolic process"/>
    <property type="evidence" value="ECO:0007669"/>
    <property type="project" value="TreeGrafter"/>
</dbReference>
<evidence type="ECO:0000256" key="2">
    <source>
        <dbReference type="ARBA" id="ARBA00004496"/>
    </source>
</evidence>
<comment type="catalytic activity">
    <reaction evidence="1 8">
        <text>Exonucleolytic cleavage in the 3'- to 5'-direction to yield nucleoside 5'-phosphates.</text>
        <dbReference type="EC" id="3.1.13.1"/>
    </reaction>
</comment>
<dbReference type="SMART" id="SM00357">
    <property type="entry name" value="CSP"/>
    <property type="match status" value="2"/>
</dbReference>
<gene>
    <name evidence="8" type="primary">rnr</name>
    <name evidence="12" type="ORF">OMES3154_00345</name>
</gene>
<name>A0A6I8MCB3_9FUSO</name>
<keyword evidence="4 8" id="KW-0540">Nuclease</keyword>
<feature type="domain" description="RNB" evidence="11">
    <location>
        <begin position="173"/>
        <end position="495"/>
    </location>
</feature>
<dbReference type="EC" id="3.1.13.1" evidence="8"/>
<evidence type="ECO:0000256" key="1">
    <source>
        <dbReference type="ARBA" id="ARBA00001849"/>
    </source>
</evidence>
<dbReference type="Gene3D" id="2.40.50.140">
    <property type="entry name" value="Nucleic acid-binding proteins"/>
    <property type="match status" value="2"/>
</dbReference>
<dbReference type="Proteomes" id="UP000419017">
    <property type="component" value="Unassembled WGS sequence"/>
</dbReference>
<evidence type="ECO:0000259" key="10">
    <source>
        <dbReference type="SMART" id="SM00357"/>
    </source>
</evidence>
<evidence type="ECO:0000256" key="4">
    <source>
        <dbReference type="ARBA" id="ARBA00022722"/>
    </source>
</evidence>
<keyword evidence="3 8" id="KW-0963">Cytoplasm</keyword>
<protein>
    <recommendedName>
        <fullName evidence="8">Ribonuclease R</fullName>
        <shortName evidence="8">RNase R</shortName>
        <ecNumber evidence="8">3.1.13.1</ecNumber>
    </recommendedName>
</protein>
<evidence type="ECO:0000256" key="6">
    <source>
        <dbReference type="ARBA" id="ARBA00022839"/>
    </source>
</evidence>
<evidence type="ECO:0000259" key="11">
    <source>
        <dbReference type="SMART" id="SM00955"/>
    </source>
</evidence>
<dbReference type="PANTHER" id="PTHR23355">
    <property type="entry name" value="RIBONUCLEASE"/>
    <property type="match status" value="1"/>
</dbReference>
<dbReference type="InterPro" id="IPR011129">
    <property type="entry name" value="CSD"/>
</dbReference>
<dbReference type="SUPFAM" id="SSF50249">
    <property type="entry name" value="Nucleic acid-binding proteins"/>
    <property type="match status" value="3"/>
</dbReference>
<evidence type="ECO:0000313" key="13">
    <source>
        <dbReference type="Proteomes" id="UP000419017"/>
    </source>
</evidence>
<dbReference type="InterPro" id="IPR004476">
    <property type="entry name" value="RNase_II/RNase_R"/>
</dbReference>
<feature type="coiled-coil region" evidence="9">
    <location>
        <begin position="502"/>
        <end position="536"/>
    </location>
</feature>
<dbReference type="Pfam" id="PF17876">
    <property type="entry name" value="CSD2"/>
    <property type="match status" value="1"/>
</dbReference>
<evidence type="ECO:0000256" key="5">
    <source>
        <dbReference type="ARBA" id="ARBA00022801"/>
    </source>
</evidence>
<dbReference type="Pfam" id="PF08206">
    <property type="entry name" value="OB_RNB"/>
    <property type="match status" value="1"/>
</dbReference>
<organism evidence="12 13">
    <name type="scientific">Oceanivirga miroungae</name>
    <dbReference type="NCBI Taxonomy" id="1130046"/>
    <lineage>
        <taxon>Bacteria</taxon>
        <taxon>Fusobacteriati</taxon>
        <taxon>Fusobacteriota</taxon>
        <taxon>Fusobacteriia</taxon>
        <taxon>Fusobacteriales</taxon>
        <taxon>Leptotrichiaceae</taxon>
        <taxon>Oceanivirga</taxon>
    </lineage>
</organism>
<dbReference type="HAMAP" id="MF_01895">
    <property type="entry name" value="RNase_R"/>
    <property type="match status" value="1"/>
</dbReference>
<dbReference type="InterPro" id="IPR012340">
    <property type="entry name" value="NA-bd_OB-fold"/>
</dbReference>
<keyword evidence="5 8" id="KW-0378">Hydrolase</keyword>
<keyword evidence="9" id="KW-0175">Coiled coil</keyword>
<dbReference type="PROSITE" id="PS01175">
    <property type="entry name" value="RIBONUCLEASE_II"/>
    <property type="match status" value="1"/>
</dbReference>
<dbReference type="EMBL" id="CABWIB010000001">
    <property type="protein sequence ID" value="VWL85069.1"/>
    <property type="molecule type" value="Genomic_DNA"/>
</dbReference>
<dbReference type="GO" id="GO:0005829">
    <property type="term" value="C:cytosol"/>
    <property type="evidence" value="ECO:0007669"/>
    <property type="project" value="TreeGrafter"/>
</dbReference>
<comment type="subcellular location">
    <subcellularLocation>
        <location evidence="2 8">Cytoplasm</location>
    </subcellularLocation>
</comment>
<keyword evidence="7 8" id="KW-0694">RNA-binding</keyword>
<dbReference type="GO" id="GO:0003723">
    <property type="term" value="F:RNA binding"/>
    <property type="evidence" value="ECO:0007669"/>
    <property type="project" value="UniProtKB-UniRule"/>
</dbReference>
<sequence>MKNKIGELSLHKRGFGFIIDGDNKYFVANKNLLSAAEGDVVEYEVVMYKGKEEAKIIKVIKRKKDEFIGRIINSQNFSFVETNELAKDIYIKRKDTMKAKTNDIVRVKIKDFGSKDRKPEAIVIRIYGNANTATDIVNAKIDEMQIPRKFSKEILTYTDRISKFDLEKELEKRVDLRKIDHITIDSEDTKDIDDAVAVIKTDSGYKLYVSIADVSYFVKENDILDNLAKDRGNSIYLYDRVIPMLPRRLTNDLCSLNEKEEKLAFTALIEYDNNAKVIRSEFFKSVIISKKKCSYDEVNEVLINNKEHEFKKMLNIMDELSKKLSILSKKRGSIEFEFPELKLVMGEHNKDIIEIKLRNRQEAEILIENFMIAANEEVAKYLYYNNIPAIYRIHEKPTLEAMSELNKELKSIGLSVKDESILSSRLYKIVEKVNDTGYKHFIHKLILRSMQKAIYSKDNKGHFGLALDNYLHFTSPIRRYSDLIVHRVLDRSLNEYIDEFKKAKLEKRFNTISNHISNTERRAQRLENLAQDIKLAEYMSDYINEKYDATVTSVLDNSKVYITLSNYIEAELENDNNLLYNLNDKIKVSITKVDILNGKVYARKV</sequence>
<comment type="function">
    <text evidence="8">3'-5' exoribonuclease that releases 5'-nucleoside monophosphates and is involved in maturation of structured RNAs.</text>
</comment>
<dbReference type="InterPro" id="IPR011805">
    <property type="entry name" value="RNase_R"/>
</dbReference>
<dbReference type="Pfam" id="PF00773">
    <property type="entry name" value="RNB"/>
    <property type="match status" value="1"/>
</dbReference>
<dbReference type="AlphaFoldDB" id="A0A6I8MCB3"/>
<keyword evidence="13" id="KW-1185">Reference proteome</keyword>
<dbReference type="PANTHER" id="PTHR23355:SF9">
    <property type="entry name" value="DIS3-LIKE EXONUCLEASE 2"/>
    <property type="match status" value="1"/>
</dbReference>
<evidence type="ECO:0000313" key="12">
    <source>
        <dbReference type="EMBL" id="VWL85069.1"/>
    </source>
</evidence>